<dbReference type="EMBL" id="SPLM01000039">
    <property type="protein sequence ID" value="TMW64748.1"/>
    <property type="molecule type" value="Genomic_DNA"/>
</dbReference>
<feature type="region of interest" description="Disordered" evidence="3">
    <location>
        <begin position="334"/>
        <end position="353"/>
    </location>
</feature>
<dbReference type="SUPFAM" id="SSF48452">
    <property type="entry name" value="TPR-like"/>
    <property type="match status" value="1"/>
</dbReference>
<dbReference type="InterPro" id="IPR011990">
    <property type="entry name" value="TPR-like_helical_dom_sf"/>
</dbReference>
<dbReference type="Gene3D" id="1.25.40.10">
    <property type="entry name" value="Tetratricopeptide repeat domain"/>
    <property type="match status" value="2"/>
</dbReference>
<evidence type="ECO:0000313" key="4">
    <source>
        <dbReference type="EMBL" id="TMW64748.1"/>
    </source>
</evidence>
<gene>
    <name evidence="4" type="ORF">Poli38472_011628</name>
</gene>
<protein>
    <submittedName>
        <fullName evidence="4">Uncharacterized protein</fullName>
    </submittedName>
</protein>
<feature type="compositionally biased region" description="Basic and acidic residues" evidence="3">
    <location>
        <begin position="20"/>
        <end position="47"/>
    </location>
</feature>
<dbReference type="AlphaFoldDB" id="A0A8K1CLX8"/>
<dbReference type="OrthoDB" id="70500at2759"/>
<feature type="compositionally biased region" description="Basic residues" evidence="3">
    <location>
        <begin position="69"/>
        <end position="78"/>
    </location>
</feature>
<feature type="region of interest" description="Disordered" evidence="3">
    <location>
        <begin position="68"/>
        <end position="92"/>
    </location>
</feature>
<sequence>MQSPYEVWARFDVEKELERVDEAEQREQQVKDQEKKVVEKRRVEDSISRSTEQSAEVLAAQAAVAALKAKGRGRRGQTRKAATTSQQEELDVNVQSGEIPKEPVAIDELERRAQLMKRKHDLIMEILAMRRTADAKVKEASEGSTAKWLEAQLHYEKAIEAVKALEEMIPHLQEIDAEVANTSTSQPHDVHGHDDHKEHSAHESKDGKSHDHHGGCGSGCSRSHKHRPKKPKDTEASLPKPNDVKAVVTMFAKDCYLGLGTCELAQRRLAAASEAFKEVLLRDQNHVQAWMQRGAAFEAMGAPLLAWLHYNRVTGMEPSFDEGKQCEERIKTKLAHGKGHSTSDHSAEVSHNTSSSLKSRLDAVRLLVDEGHVIMVEGFYAYAITKFEAALQLMEALTSDDAFAPHSSVARPIIDKLRVACHLNIASGYYEMQKGYAVGRRHCLAALQIDPKHAVTLFRLAQIDRVAHDYEQALQYLDKCTAALTDPTSDTIDKIARERDKCLFEQSQYDAVYIRHQLNAIKEAGS</sequence>
<keyword evidence="5" id="KW-1185">Reference proteome</keyword>
<keyword evidence="2" id="KW-0802">TPR repeat</keyword>
<accession>A0A8K1CLX8</accession>
<dbReference type="Proteomes" id="UP000794436">
    <property type="component" value="Unassembled WGS sequence"/>
</dbReference>
<proteinExistence type="predicted"/>
<feature type="compositionally biased region" description="Basic and acidic residues" evidence="3">
    <location>
        <begin position="188"/>
        <end position="214"/>
    </location>
</feature>
<evidence type="ECO:0000256" key="2">
    <source>
        <dbReference type="ARBA" id="ARBA00022803"/>
    </source>
</evidence>
<evidence type="ECO:0000313" key="5">
    <source>
        <dbReference type="Proteomes" id="UP000794436"/>
    </source>
</evidence>
<dbReference type="InterPro" id="IPR019734">
    <property type="entry name" value="TPR_rpt"/>
</dbReference>
<dbReference type="InterPro" id="IPR039663">
    <property type="entry name" value="AIP/AIPL1/TTC9"/>
</dbReference>
<evidence type="ECO:0000256" key="1">
    <source>
        <dbReference type="ARBA" id="ARBA00022737"/>
    </source>
</evidence>
<reference evidence="4" key="1">
    <citation type="submission" date="2019-03" db="EMBL/GenBank/DDBJ databases">
        <title>Long read genome sequence of the mycoparasitic Pythium oligandrum ATCC 38472 isolated from sugarbeet rhizosphere.</title>
        <authorList>
            <person name="Gaulin E."/>
        </authorList>
    </citation>
    <scope>NUCLEOTIDE SEQUENCE</scope>
    <source>
        <strain evidence="4">ATCC 38472_TT</strain>
    </source>
</reference>
<feature type="region of interest" description="Disordered" evidence="3">
    <location>
        <begin position="20"/>
        <end position="54"/>
    </location>
</feature>
<comment type="caution">
    <text evidence="4">The sequence shown here is derived from an EMBL/GenBank/DDBJ whole genome shotgun (WGS) entry which is preliminary data.</text>
</comment>
<dbReference type="SMART" id="SM00028">
    <property type="entry name" value="TPR"/>
    <property type="match status" value="4"/>
</dbReference>
<evidence type="ECO:0000256" key="3">
    <source>
        <dbReference type="SAM" id="MobiDB-lite"/>
    </source>
</evidence>
<feature type="region of interest" description="Disordered" evidence="3">
    <location>
        <begin position="182"/>
        <end position="240"/>
    </location>
</feature>
<organism evidence="4 5">
    <name type="scientific">Pythium oligandrum</name>
    <name type="common">Mycoparasitic fungus</name>
    <dbReference type="NCBI Taxonomy" id="41045"/>
    <lineage>
        <taxon>Eukaryota</taxon>
        <taxon>Sar</taxon>
        <taxon>Stramenopiles</taxon>
        <taxon>Oomycota</taxon>
        <taxon>Peronosporomycetes</taxon>
        <taxon>Pythiales</taxon>
        <taxon>Pythiaceae</taxon>
        <taxon>Pythium</taxon>
    </lineage>
</organism>
<dbReference type="PANTHER" id="PTHR11242">
    <property type="entry name" value="ARYL HYDROCARBON RECEPTOR INTERACTING PROTEIN RELATED"/>
    <property type="match status" value="1"/>
</dbReference>
<name>A0A8K1CLX8_PYTOL</name>
<keyword evidence="1" id="KW-0677">Repeat</keyword>
<dbReference type="PANTHER" id="PTHR11242:SF0">
    <property type="entry name" value="TPR_REGION DOMAIN-CONTAINING PROTEIN"/>
    <property type="match status" value="1"/>
</dbReference>